<dbReference type="InterPro" id="IPR002401">
    <property type="entry name" value="Cyt_P450_E_grp-I"/>
</dbReference>
<dbReference type="PROSITE" id="PS00086">
    <property type="entry name" value="CYTOCHROME_P450"/>
    <property type="match status" value="1"/>
</dbReference>
<feature type="transmembrane region" description="Helical" evidence="10">
    <location>
        <begin position="7"/>
        <end position="25"/>
    </location>
</feature>
<evidence type="ECO:0000256" key="9">
    <source>
        <dbReference type="RuleBase" id="RU000461"/>
    </source>
</evidence>
<keyword evidence="10" id="KW-0472">Membrane</keyword>
<feature type="binding site" description="axial binding residue" evidence="8">
    <location>
        <position position="446"/>
    </location>
    <ligand>
        <name>heme</name>
        <dbReference type="ChEBI" id="CHEBI:30413"/>
    </ligand>
    <ligandPart>
        <name>Fe</name>
        <dbReference type="ChEBI" id="CHEBI:18248"/>
    </ligandPart>
</feature>
<dbReference type="Proteomes" id="UP000235023">
    <property type="component" value="Unassembled WGS sequence"/>
</dbReference>
<dbReference type="InterPro" id="IPR050121">
    <property type="entry name" value="Cytochrome_P450_monoxygenase"/>
</dbReference>
<dbReference type="GO" id="GO:0004497">
    <property type="term" value="F:monooxygenase activity"/>
    <property type="evidence" value="ECO:0007669"/>
    <property type="project" value="UniProtKB-KW"/>
</dbReference>
<dbReference type="GO" id="GO:0016705">
    <property type="term" value="F:oxidoreductase activity, acting on paired donors, with incorporation or reduction of molecular oxygen"/>
    <property type="evidence" value="ECO:0007669"/>
    <property type="project" value="InterPro"/>
</dbReference>
<name>A0A2J5HSD4_9EURO</name>
<keyword evidence="6 8" id="KW-0408">Iron</keyword>
<keyword evidence="10" id="KW-0812">Transmembrane</keyword>
<dbReference type="PANTHER" id="PTHR24305:SF230">
    <property type="entry name" value="P450, PUTATIVE (EUROFUNG)-RELATED"/>
    <property type="match status" value="1"/>
</dbReference>
<organism evidence="11 12">
    <name type="scientific">Aspergillus taichungensis</name>
    <dbReference type="NCBI Taxonomy" id="482145"/>
    <lineage>
        <taxon>Eukaryota</taxon>
        <taxon>Fungi</taxon>
        <taxon>Dikarya</taxon>
        <taxon>Ascomycota</taxon>
        <taxon>Pezizomycotina</taxon>
        <taxon>Eurotiomycetes</taxon>
        <taxon>Eurotiomycetidae</taxon>
        <taxon>Eurotiales</taxon>
        <taxon>Aspergillaceae</taxon>
        <taxon>Aspergillus</taxon>
        <taxon>Aspergillus subgen. Circumdati</taxon>
    </lineage>
</organism>
<keyword evidence="3 8" id="KW-0349">Heme</keyword>
<evidence type="ECO:0000256" key="5">
    <source>
        <dbReference type="ARBA" id="ARBA00023002"/>
    </source>
</evidence>
<evidence type="ECO:0000313" key="11">
    <source>
        <dbReference type="EMBL" id="PLN80186.1"/>
    </source>
</evidence>
<dbReference type="InterPro" id="IPR036396">
    <property type="entry name" value="Cyt_P450_sf"/>
</dbReference>
<protein>
    <submittedName>
        <fullName evidence="11">Cytochrome P450</fullName>
    </submittedName>
</protein>
<evidence type="ECO:0000256" key="3">
    <source>
        <dbReference type="ARBA" id="ARBA00022617"/>
    </source>
</evidence>
<dbReference type="PRINTS" id="PR00385">
    <property type="entry name" value="P450"/>
</dbReference>
<evidence type="ECO:0000256" key="8">
    <source>
        <dbReference type="PIRSR" id="PIRSR602401-1"/>
    </source>
</evidence>
<dbReference type="Gene3D" id="1.10.630.10">
    <property type="entry name" value="Cytochrome P450"/>
    <property type="match status" value="1"/>
</dbReference>
<dbReference type="PRINTS" id="PR00463">
    <property type="entry name" value="EP450I"/>
</dbReference>
<evidence type="ECO:0000256" key="6">
    <source>
        <dbReference type="ARBA" id="ARBA00023004"/>
    </source>
</evidence>
<evidence type="ECO:0000256" key="10">
    <source>
        <dbReference type="SAM" id="Phobius"/>
    </source>
</evidence>
<dbReference type="EMBL" id="KZ559550">
    <property type="protein sequence ID" value="PLN80186.1"/>
    <property type="molecule type" value="Genomic_DNA"/>
</dbReference>
<dbReference type="InterPro" id="IPR001128">
    <property type="entry name" value="Cyt_P450"/>
</dbReference>
<evidence type="ECO:0000256" key="1">
    <source>
        <dbReference type="ARBA" id="ARBA00001971"/>
    </source>
</evidence>
<evidence type="ECO:0000313" key="12">
    <source>
        <dbReference type="Proteomes" id="UP000235023"/>
    </source>
</evidence>
<proteinExistence type="inferred from homology"/>
<dbReference type="InterPro" id="IPR017972">
    <property type="entry name" value="Cyt_P450_CS"/>
</dbReference>
<dbReference type="OrthoDB" id="1470350at2759"/>
<evidence type="ECO:0000256" key="4">
    <source>
        <dbReference type="ARBA" id="ARBA00022723"/>
    </source>
</evidence>
<evidence type="ECO:0000256" key="2">
    <source>
        <dbReference type="ARBA" id="ARBA00010617"/>
    </source>
</evidence>
<dbReference type="GO" id="GO:0020037">
    <property type="term" value="F:heme binding"/>
    <property type="evidence" value="ECO:0007669"/>
    <property type="project" value="InterPro"/>
</dbReference>
<dbReference type="FunFam" id="1.10.630.10:FF:000047">
    <property type="entry name" value="Cytochrome P450 monooxygenase"/>
    <property type="match status" value="1"/>
</dbReference>
<dbReference type="AlphaFoldDB" id="A0A2J5HSD4"/>
<keyword evidence="10" id="KW-1133">Transmembrane helix</keyword>
<keyword evidence="12" id="KW-1185">Reference proteome</keyword>
<keyword evidence="4 8" id="KW-0479">Metal-binding</keyword>
<sequence length="501" mass="57439">MSITVSNTFIMLSILVALFTLYIIYTGAVTIRNLFFHPLHSIPGPKIWIAFPILRYISHVRGKLDIDVFALHEQYGEAVRLGPDVVSFATTQAWKDIYGHGAPQLPKLLTSSNNRLNIISANAVDHSRYRKALSHAFSAKALQAQEPILQMYVDKLILRLKMVAESRLPADMVKWYNLATFDLIGDLAFGEPFGGLDSSEYHHWVSTIFQSVRFLPWIKLKDAYPLCFKFLALMIPRGRLEARSRQEEHSRITVQKRLRRVESRGQADFMDSMLRHQNDKDGLSEAELAANANVLIIAGSETTATLLSGLTYWLLRTPDVLDKVIKEVRSTMEKEEDITFHSVSTQLPYLLACLNEALRMYPPVPTGLERVTPPGGPVTIAGYQIPPQTTVSVHQLASYHSERHFHDAHRFIPERWLPEFKEDPASPFYHDHRDILQPFSVGPRNCLGKNLAYSEMRVIMARMLWNFDLHLCEESATWNEQRSYIVWEKPPLMCQLRERTR</sequence>
<dbReference type="GO" id="GO:0005506">
    <property type="term" value="F:iron ion binding"/>
    <property type="evidence" value="ECO:0007669"/>
    <property type="project" value="InterPro"/>
</dbReference>
<keyword evidence="7 9" id="KW-0503">Monooxygenase</keyword>
<evidence type="ECO:0000256" key="7">
    <source>
        <dbReference type="ARBA" id="ARBA00023033"/>
    </source>
</evidence>
<accession>A0A2J5HSD4</accession>
<dbReference type="PANTHER" id="PTHR24305">
    <property type="entry name" value="CYTOCHROME P450"/>
    <property type="match status" value="1"/>
</dbReference>
<dbReference type="GO" id="GO:0045122">
    <property type="term" value="P:aflatoxin biosynthetic process"/>
    <property type="evidence" value="ECO:0007669"/>
    <property type="project" value="UniProtKB-ARBA"/>
</dbReference>
<dbReference type="CDD" id="cd11058">
    <property type="entry name" value="CYP60B-like"/>
    <property type="match status" value="1"/>
</dbReference>
<gene>
    <name evidence="11" type="ORF">BDW42DRAFT_171376</name>
</gene>
<dbReference type="Pfam" id="PF00067">
    <property type="entry name" value="p450"/>
    <property type="match status" value="1"/>
</dbReference>
<dbReference type="SUPFAM" id="SSF48264">
    <property type="entry name" value="Cytochrome P450"/>
    <property type="match status" value="1"/>
</dbReference>
<reference evidence="12" key="1">
    <citation type="submission" date="2017-12" db="EMBL/GenBank/DDBJ databases">
        <authorList>
            <consortium name="DOE Joint Genome Institute"/>
            <person name="Mondo S.J."/>
            <person name="Kjaerbolling I."/>
            <person name="Vesth T.C."/>
            <person name="Frisvad J.C."/>
            <person name="Nybo J.L."/>
            <person name="Theobald S."/>
            <person name="Kuo A."/>
            <person name="Bowyer P."/>
            <person name="Matsuda Y."/>
            <person name="Lyhne E.K."/>
            <person name="Kogle M.E."/>
            <person name="Clum A."/>
            <person name="Lipzen A."/>
            <person name="Salamov A."/>
            <person name="Ngan C.Y."/>
            <person name="Daum C."/>
            <person name="Chiniquy J."/>
            <person name="Barry K."/>
            <person name="LaButti K."/>
            <person name="Haridas S."/>
            <person name="Simmons B.A."/>
            <person name="Magnuson J.K."/>
            <person name="Mortensen U.H."/>
            <person name="Larsen T.O."/>
            <person name="Grigoriev I.V."/>
            <person name="Baker S.E."/>
            <person name="Andersen M.R."/>
            <person name="Nordberg H.P."/>
            <person name="Cantor M.N."/>
            <person name="Hua S.X."/>
        </authorList>
    </citation>
    <scope>NUCLEOTIDE SEQUENCE [LARGE SCALE GENOMIC DNA]</scope>
    <source>
        <strain evidence="12">IBT 19404</strain>
    </source>
</reference>
<comment type="similarity">
    <text evidence="2 9">Belongs to the cytochrome P450 family.</text>
</comment>
<keyword evidence="5 9" id="KW-0560">Oxidoreductase</keyword>
<comment type="cofactor">
    <cofactor evidence="1 8">
        <name>heme</name>
        <dbReference type="ChEBI" id="CHEBI:30413"/>
    </cofactor>
</comment>